<dbReference type="AlphaFoldDB" id="A0A1H0EDZ6"/>
<reference evidence="6" key="1">
    <citation type="submission" date="2016-10" db="EMBL/GenBank/DDBJ databases">
        <authorList>
            <person name="Varghese N."/>
            <person name="Submissions S."/>
        </authorList>
    </citation>
    <scope>NUCLEOTIDE SEQUENCE [LARGE SCALE GENOMIC DNA]</scope>
    <source>
        <strain evidence="6">CGMCC 1.6444</strain>
    </source>
</reference>
<keyword evidence="1 4" id="KW-0732">Signal</keyword>
<protein>
    <submittedName>
        <fullName evidence="5">Tripartite ATP-independent transporter solute receptor, DctP family</fullName>
    </submittedName>
</protein>
<dbReference type="Proteomes" id="UP000199075">
    <property type="component" value="Unassembled WGS sequence"/>
</dbReference>
<dbReference type="PANTHER" id="PTHR33376">
    <property type="match status" value="1"/>
</dbReference>
<dbReference type="GO" id="GO:0055085">
    <property type="term" value="P:transmembrane transport"/>
    <property type="evidence" value="ECO:0007669"/>
    <property type="project" value="InterPro"/>
</dbReference>
<evidence type="ECO:0000256" key="2">
    <source>
        <dbReference type="SAM" id="Coils"/>
    </source>
</evidence>
<accession>A0A1H0EDZ6</accession>
<name>A0A1H0EDZ6_9GAMM</name>
<evidence type="ECO:0000313" key="5">
    <source>
        <dbReference type="EMBL" id="SDN80518.1"/>
    </source>
</evidence>
<sequence length="348" mass="38252">MPIAPDHTTSEPTMTTTTRHPLRRPLTLTLLSASLLAASAPALAKELRLGMITPPQHIWTQTAEKFAESVAERSDDELSVALFPSGQLGDESAMFSQMETGLLDMGIMTAALTSQREPSIVGWFTPFLFDSVAQAAKATETEAARLMLDNLESKGLHAFGYTFAGMRHILMRDQHVTRAEDVAGKNMRIIPFAAMNTWWRAMDARPTPISLPDVYQGLQNGMLDGVDIDLDALVGSGFYEVAEYLTLTSHMAFPAVSVMSQATRASLSEEEREIIDTAMQEALAWGIEAQIEAEQRNLATLEERIDVYTLEDAEGVFAEANQAFAERFGDHPLIQAFQQQAAERLAAE</sequence>
<feature type="compositionally biased region" description="Low complexity" evidence="3">
    <location>
        <begin position="10"/>
        <end position="22"/>
    </location>
</feature>
<feature type="coiled-coil region" evidence="2">
    <location>
        <begin position="284"/>
        <end position="311"/>
    </location>
</feature>
<dbReference type="NCBIfam" id="NF037995">
    <property type="entry name" value="TRAP_S1"/>
    <property type="match status" value="1"/>
</dbReference>
<dbReference type="PANTHER" id="PTHR33376:SF2">
    <property type="entry name" value="DICARBOXYLATE-BINDING PERIPLASMIC PROTEIN"/>
    <property type="match status" value="1"/>
</dbReference>
<dbReference type="Pfam" id="PF03480">
    <property type="entry name" value="DctP"/>
    <property type="match status" value="1"/>
</dbReference>
<gene>
    <name evidence="5" type="ORF">SAMN04487957_10212</name>
</gene>
<keyword evidence="6" id="KW-1185">Reference proteome</keyword>
<dbReference type="GO" id="GO:0030246">
    <property type="term" value="F:carbohydrate binding"/>
    <property type="evidence" value="ECO:0007669"/>
    <property type="project" value="TreeGrafter"/>
</dbReference>
<organism evidence="5 6">
    <name type="scientific">Halomonas shengliensis</name>
    <dbReference type="NCBI Taxonomy" id="419597"/>
    <lineage>
        <taxon>Bacteria</taxon>
        <taxon>Pseudomonadati</taxon>
        <taxon>Pseudomonadota</taxon>
        <taxon>Gammaproteobacteria</taxon>
        <taxon>Oceanospirillales</taxon>
        <taxon>Halomonadaceae</taxon>
        <taxon>Halomonas</taxon>
    </lineage>
</organism>
<keyword evidence="5" id="KW-0675">Receptor</keyword>
<evidence type="ECO:0000313" key="6">
    <source>
        <dbReference type="Proteomes" id="UP000199075"/>
    </source>
</evidence>
<feature type="signal peptide" evidence="4">
    <location>
        <begin position="1"/>
        <end position="44"/>
    </location>
</feature>
<proteinExistence type="predicted"/>
<keyword evidence="2" id="KW-0175">Coiled coil</keyword>
<evidence type="ECO:0000256" key="4">
    <source>
        <dbReference type="SAM" id="SignalP"/>
    </source>
</evidence>
<feature type="chain" id="PRO_5011764738" evidence="4">
    <location>
        <begin position="45"/>
        <end position="348"/>
    </location>
</feature>
<dbReference type="STRING" id="419597.SAMN04487957_10212"/>
<evidence type="ECO:0000256" key="3">
    <source>
        <dbReference type="SAM" id="MobiDB-lite"/>
    </source>
</evidence>
<dbReference type="InterPro" id="IPR018389">
    <property type="entry name" value="DctP_fam"/>
</dbReference>
<dbReference type="Gene3D" id="3.40.190.170">
    <property type="entry name" value="Bacterial extracellular solute-binding protein, family 7"/>
    <property type="match status" value="1"/>
</dbReference>
<dbReference type="EMBL" id="FNIV01000002">
    <property type="protein sequence ID" value="SDN80518.1"/>
    <property type="molecule type" value="Genomic_DNA"/>
</dbReference>
<evidence type="ECO:0000256" key="1">
    <source>
        <dbReference type="ARBA" id="ARBA00022729"/>
    </source>
</evidence>
<dbReference type="InterPro" id="IPR038404">
    <property type="entry name" value="TRAP_DctP_sf"/>
</dbReference>
<dbReference type="CDD" id="cd13603">
    <property type="entry name" value="PBP2_TRAP_Siap_TeaA_like"/>
    <property type="match status" value="1"/>
</dbReference>
<feature type="region of interest" description="Disordered" evidence="3">
    <location>
        <begin position="1"/>
        <end position="22"/>
    </location>
</feature>